<comment type="caution">
    <text evidence="2">The sequence shown here is derived from an EMBL/GenBank/DDBJ whole genome shotgun (WGS) entry which is preliminary data.</text>
</comment>
<name>A0ABW7GJP6_9BURK</name>
<protein>
    <submittedName>
        <fullName evidence="2">PEP-CTERM sorting domain-containing protein</fullName>
    </submittedName>
</protein>
<keyword evidence="1" id="KW-0732">Signal</keyword>
<evidence type="ECO:0000313" key="3">
    <source>
        <dbReference type="Proteomes" id="UP001606302"/>
    </source>
</evidence>
<dbReference type="InterPro" id="IPR013424">
    <property type="entry name" value="Ice-binding_C"/>
</dbReference>
<dbReference type="Proteomes" id="UP001606302">
    <property type="component" value="Unassembled WGS sequence"/>
</dbReference>
<dbReference type="EMBL" id="JBIGHX010000003">
    <property type="protein sequence ID" value="MFG6462077.1"/>
    <property type="molecule type" value="Genomic_DNA"/>
</dbReference>
<proteinExistence type="predicted"/>
<dbReference type="NCBIfam" id="TIGR02595">
    <property type="entry name" value="PEP_CTERM"/>
    <property type="match status" value="1"/>
</dbReference>
<keyword evidence="3" id="KW-1185">Reference proteome</keyword>
<reference evidence="2 3" key="1">
    <citation type="submission" date="2024-08" db="EMBL/GenBank/DDBJ databases">
        <authorList>
            <person name="Lu H."/>
        </authorList>
    </citation>
    <scope>NUCLEOTIDE SEQUENCE [LARGE SCALE GENOMIC DNA]</scope>
    <source>
        <strain evidence="2 3">DXS20W</strain>
    </source>
</reference>
<evidence type="ECO:0000256" key="1">
    <source>
        <dbReference type="SAM" id="SignalP"/>
    </source>
</evidence>
<feature type="signal peptide" evidence="1">
    <location>
        <begin position="1"/>
        <end position="30"/>
    </location>
</feature>
<organism evidence="2 3">
    <name type="scientific">Pelomonas lactea</name>
    <dbReference type="NCBI Taxonomy" id="3299030"/>
    <lineage>
        <taxon>Bacteria</taxon>
        <taxon>Pseudomonadati</taxon>
        <taxon>Pseudomonadota</taxon>
        <taxon>Betaproteobacteria</taxon>
        <taxon>Burkholderiales</taxon>
        <taxon>Sphaerotilaceae</taxon>
        <taxon>Roseateles</taxon>
    </lineage>
</organism>
<evidence type="ECO:0000313" key="2">
    <source>
        <dbReference type="EMBL" id="MFG6462077.1"/>
    </source>
</evidence>
<sequence length="321" mass="32438">MYNDNLAPRAKLLSLLVAAACAGVALPAAADPSISLTAVYALNGAPEVDAMAEDGFSPPSTGGDYLNTKSAAGSSVFFHTYGFTSSPTYFGARASGEGLDFYAKTSALYSGTYTNTSGSAVALNFSFNLDGGEVGLWGTGNGSANLRLQIRRNGSVVSQGDTLITQVGATVNCSESDIGALGAWASCAAADSNSVWGSGGAYSVDMGLVAAGETITIDYDIISTVSGQYIDGAQSSGSCNNYGGYALVAEEGVEQPYVPCVNFNGISRSGDPFNGNEPSVSADFLLTAEAVALPEPGSLALLAAAGGGLLVSRRRRGGSAR</sequence>
<feature type="chain" id="PRO_5045144713" evidence="1">
    <location>
        <begin position="31"/>
        <end position="321"/>
    </location>
</feature>
<dbReference type="RefSeq" id="WP_394510949.1">
    <property type="nucleotide sequence ID" value="NZ_JBIGHX010000003.1"/>
</dbReference>
<accession>A0ABW7GJP6</accession>
<gene>
    <name evidence="2" type="ORF">ACG04Q_10900</name>
</gene>